<feature type="region of interest" description="Disordered" evidence="2">
    <location>
        <begin position="82"/>
        <end position="102"/>
    </location>
</feature>
<organism evidence="4 5">
    <name type="scientific">Sus scrofa</name>
    <name type="common">Pig</name>
    <dbReference type="NCBI Taxonomy" id="9823"/>
    <lineage>
        <taxon>Eukaryota</taxon>
        <taxon>Metazoa</taxon>
        <taxon>Chordata</taxon>
        <taxon>Craniata</taxon>
        <taxon>Vertebrata</taxon>
        <taxon>Euteleostomi</taxon>
        <taxon>Mammalia</taxon>
        <taxon>Eutheria</taxon>
        <taxon>Laurasiatheria</taxon>
        <taxon>Artiodactyla</taxon>
        <taxon>Suina</taxon>
        <taxon>Suidae</taxon>
        <taxon>Sus</taxon>
    </lineage>
</organism>
<proteinExistence type="predicted"/>
<keyword evidence="1" id="KW-0862">Zinc</keyword>
<dbReference type="InterPro" id="IPR039646">
    <property type="entry name" value="ZNHIT2"/>
</dbReference>
<evidence type="ECO:0000259" key="3">
    <source>
        <dbReference type="PROSITE" id="PS51083"/>
    </source>
</evidence>
<dbReference type="GO" id="GO:0008270">
    <property type="term" value="F:zinc ion binding"/>
    <property type="evidence" value="ECO:0007669"/>
    <property type="project" value="UniProtKB-UniRule"/>
</dbReference>
<accession>A0A4X1V129</accession>
<dbReference type="Ensembl" id="ENSSSCT00055047460.1">
    <property type="protein sequence ID" value="ENSSSCP00055037882.1"/>
    <property type="gene ID" value="ENSSSCG00055024115.1"/>
</dbReference>
<dbReference type="Pfam" id="PF04438">
    <property type="entry name" value="zf-HIT"/>
    <property type="match status" value="1"/>
</dbReference>
<dbReference type="SUPFAM" id="SSF144232">
    <property type="entry name" value="HIT/MYND zinc finger-like"/>
    <property type="match status" value="1"/>
</dbReference>
<feature type="region of interest" description="Disordered" evidence="2">
    <location>
        <begin position="265"/>
        <end position="305"/>
    </location>
</feature>
<evidence type="ECO:0000313" key="5">
    <source>
        <dbReference type="Proteomes" id="UP000314985"/>
    </source>
</evidence>
<reference evidence="4 5" key="1">
    <citation type="submission" date="2017-08" db="EMBL/GenBank/DDBJ databases">
        <title>USMARCv1.0.</title>
        <authorList>
            <person name="Hannum G.I."/>
            <person name="Koren S."/>
            <person name="Schroeder S.G."/>
            <person name="Chin S.C."/>
            <person name="Nonneman D.J."/>
            <person name="Becker S.A."/>
            <person name="Rosen B.D."/>
            <person name="Bickhart D.M."/>
            <person name="Putnam N.H."/>
            <person name="Green R.E."/>
            <person name="Tuggle C.K."/>
            <person name="Liu H."/>
            <person name="Rohrer G.A."/>
            <person name="Warr A."/>
            <person name="Hall R."/>
            <person name="Kim K."/>
            <person name="Hume D.A."/>
            <person name="Talbot R."/>
            <person name="Chow W."/>
            <person name="Howe K."/>
            <person name="Schwartz A.S."/>
            <person name="Watson M."/>
            <person name="Archibald A.L."/>
            <person name="Phillippy A.M."/>
            <person name="Smith T.P.L."/>
        </authorList>
    </citation>
    <scope>NUCLEOTIDE SEQUENCE [LARGE SCALE GENOMIC DNA]</scope>
</reference>
<evidence type="ECO:0000256" key="1">
    <source>
        <dbReference type="PROSITE-ProRule" id="PRU00453"/>
    </source>
</evidence>
<dbReference type="CDD" id="cd23024">
    <property type="entry name" value="zf-HIT_ZNHIT2-3"/>
    <property type="match status" value="1"/>
</dbReference>
<feature type="region of interest" description="Disordered" evidence="2">
    <location>
        <begin position="26"/>
        <end position="50"/>
    </location>
</feature>
<protein>
    <recommendedName>
        <fullName evidence="3">HIT-type domain-containing protein</fullName>
    </recommendedName>
</protein>
<feature type="region of interest" description="Disordered" evidence="2">
    <location>
        <begin position="186"/>
        <end position="222"/>
    </location>
</feature>
<dbReference type="Proteomes" id="UP000694724">
    <property type="component" value="Unplaced"/>
</dbReference>
<keyword evidence="1" id="KW-0863">Zinc-finger</keyword>
<dbReference type="Proteomes" id="UP000314985">
    <property type="component" value="Chromosome 2"/>
</dbReference>
<evidence type="ECO:0000313" key="4">
    <source>
        <dbReference type="Ensembl" id="ENSSSCP00070035320.1"/>
    </source>
</evidence>
<dbReference type="AlphaFoldDB" id="A0A4X1V129"/>
<dbReference type="PROSITE" id="PS51083">
    <property type="entry name" value="ZF_HIT"/>
    <property type="match status" value="1"/>
</dbReference>
<name>A0A4X1V129_PIG</name>
<feature type="compositionally biased region" description="Low complexity" evidence="2">
    <location>
        <begin position="295"/>
        <end position="305"/>
    </location>
</feature>
<dbReference type="Ensembl" id="ENSSSCT00070042039.1">
    <property type="protein sequence ID" value="ENSSSCP00070035320.1"/>
    <property type="gene ID" value="ENSSSCG00070021167.1"/>
</dbReference>
<dbReference type="PANTHER" id="PTHR15555">
    <property type="entry name" value="ZINC FINGER HIT DOMAIN CONTAINING PROTEIN 2 PROTEIN FON -RELATED"/>
    <property type="match status" value="1"/>
</dbReference>
<dbReference type="Gene3D" id="3.30.60.190">
    <property type="match status" value="1"/>
</dbReference>
<keyword evidence="1" id="KW-0479">Metal-binding</keyword>
<dbReference type="Proteomes" id="UP000694728">
    <property type="component" value="Unplaced"/>
</dbReference>
<dbReference type="Ensembl" id="ENSSSCT00045030299.1">
    <property type="protein sequence ID" value="ENSSSCP00045020996.1"/>
    <property type="gene ID" value="ENSSSCG00045017809.1"/>
</dbReference>
<feature type="domain" description="HIT-type" evidence="3">
    <location>
        <begin position="131"/>
        <end position="165"/>
    </location>
</feature>
<reference evidence="4" key="2">
    <citation type="submission" date="2025-05" db="UniProtKB">
        <authorList>
            <consortium name="Ensembl"/>
        </authorList>
    </citation>
    <scope>IDENTIFICATION</scope>
</reference>
<dbReference type="PANTHER" id="PTHR15555:SF0">
    <property type="entry name" value="ZINC FINGER HIT DOMAIN-CONTAINING PROTEIN 2"/>
    <property type="match status" value="1"/>
</dbReference>
<sequence length="523" mass="55842">MGLTYNRCSAKIDWVSPQRFIVQKRQPLGGELAPPERPAGRTTFPSAQGGAPREAWTVLAALAPPLALLERGVGLDCRVRAETAESPQGSDSALRRPRGEAEVTEKRRKFPILCVPGWPAAPVAMEPAGPCGICPAGEAQPARYTCPRCNVPYCSLRCYRAHGTCAEDFYRDQVLGELRGRSASPSRLASALRRLRQQRETEDEPEDAGLRPGPAPGGLSGLWERLAPAEKEAFERLLSRGEAGRLLPPWRPWWWGRGAGPRLLEELGDAPGRDADELEPAPAGSPPEPVKDEPAAAGPTPGDAPGVCAPAVPTRIPTLASLSRGRASPLVRFQLPNVLFAYAHTLALYHGGDEALLSDFCATLLGVSGALGAQQVFTSAEEALQAAAHVLEAGEHPPGPLGTRGAMREAARILLGEGPANQKGYTLAALGDLAQTLGRARKQAVATEERDRLYRARKKCQFLLAWTNENEVALTPLALDCARAHRAHAVAAEEVAALTGELEQLWGGPLPPAPRTLIEELPG</sequence>
<feature type="compositionally biased region" description="Basic and acidic residues" evidence="2">
    <location>
        <begin position="93"/>
        <end position="102"/>
    </location>
</feature>
<dbReference type="InterPro" id="IPR007529">
    <property type="entry name" value="Znf_HIT"/>
</dbReference>
<evidence type="ECO:0000256" key="2">
    <source>
        <dbReference type="SAM" id="MobiDB-lite"/>
    </source>
</evidence>